<evidence type="ECO:0000313" key="2">
    <source>
        <dbReference type="EMBL" id="MEU0708142.1"/>
    </source>
</evidence>
<sequence length="233" mass="25390">MRALFTHHPDYADLTPFQYSEGLAWLRQAGLLAGADRPVVHLRERDLEEGGAAAPFHVLWDPAVQEAHRDIGTKGEIAVLRLLHDCGASGVSHVAALSDAYGYDIAAVDTVSGEAAHIEVKTTTDPTRLVVHLSRHEFNVMCEDAQWIMVAVLIGADGRALNVATVSREWLGRTAPQDRHLSAGWESARFHVPAQALRSGIAGQRDSWLVPAEAAPHRPVWGWPAASVTWPAR</sequence>
<name>A0ABV2W3N7_9ACTN</name>
<protein>
    <submittedName>
        <fullName evidence="2">DUF3883 domain-containing protein</fullName>
    </submittedName>
</protein>
<dbReference type="InterPro" id="IPR024975">
    <property type="entry name" value="NOV_C"/>
</dbReference>
<keyword evidence="3" id="KW-1185">Reference proteome</keyword>
<evidence type="ECO:0000259" key="1">
    <source>
        <dbReference type="Pfam" id="PF13020"/>
    </source>
</evidence>
<dbReference type="EMBL" id="JBEXZR010000008">
    <property type="protein sequence ID" value="MEU0708142.1"/>
    <property type="molecule type" value="Genomic_DNA"/>
</dbReference>
<dbReference type="Pfam" id="PF13020">
    <property type="entry name" value="NOV_C"/>
    <property type="match status" value="1"/>
</dbReference>
<reference evidence="2 3" key="1">
    <citation type="submission" date="2024-06" db="EMBL/GenBank/DDBJ databases">
        <title>The Natural Products Discovery Center: Release of the First 8490 Sequenced Strains for Exploring Actinobacteria Biosynthetic Diversity.</title>
        <authorList>
            <person name="Kalkreuter E."/>
            <person name="Kautsar S.A."/>
            <person name="Yang D."/>
            <person name="Bader C.D."/>
            <person name="Teijaro C.N."/>
            <person name="Fluegel L."/>
            <person name="Davis C.M."/>
            <person name="Simpson J.R."/>
            <person name="Lauterbach L."/>
            <person name="Steele A.D."/>
            <person name="Gui C."/>
            <person name="Meng S."/>
            <person name="Li G."/>
            <person name="Viehrig K."/>
            <person name="Ye F."/>
            <person name="Su P."/>
            <person name="Kiefer A.F."/>
            <person name="Nichols A."/>
            <person name="Cepeda A.J."/>
            <person name="Yan W."/>
            <person name="Fan B."/>
            <person name="Jiang Y."/>
            <person name="Adhikari A."/>
            <person name="Zheng C.-J."/>
            <person name="Schuster L."/>
            <person name="Cowan T.M."/>
            <person name="Smanski M.J."/>
            <person name="Chevrette M.G."/>
            <person name="De Carvalho L.P.S."/>
            <person name="Shen B."/>
        </authorList>
    </citation>
    <scope>NUCLEOTIDE SEQUENCE [LARGE SCALE GENOMIC DNA]</scope>
    <source>
        <strain evidence="2 3">NPDC006337</strain>
    </source>
</reference>
<accession>A0ABV2W3N7</accession>
<dbReference type="RefSeq" id="WP_359654285.1">
    <property type="nucleotide sequence ID" value="NZ_JBEXZP010000041.1"/>
</dbReference>
<comment type="caution">
    <text evidence="2">The sequence shown here is derived from an EMBL/GenBank/DDBJ whole genome shotgun (WGS) entry which is preliminary data.</text>
</comment>
<dbReference type="Proteomes" id="UP001550378">
    <property type="component" value="Unassembled WGS sequence"/>
</dbReference>
<evidence type="ECO:0000313" key="3">
    <source>
        <dbReference type="Proteomes" id="UP001550378"/>
    </source>
</evidence>
<proteinExistence type="predicted"/>
<organism evidence="2 3">
    <name type="scientific">Streptomyces lavendulocolor</name>
    <dbReference type="NCBI Taxonomy" id="67316"/>
    <lineage>
        <taxon>Bacteria</taxon>
        <taxon>Bacillati</taxon>
        <taxon>Actinomycetota</taxon>
        <taxon>Actinomycetes</taxon>
        <taxon>Kitasatosporales</taxon>
        <taxon>Streptomycetaceae</taxon>
        <taxon>Streptomyces</taxon>
    </lineage>
</organism>
<gene>
    <name evidence="2" type="ORF">ABZ508_12325</name>
</gene>
<feature type="domain" description="Protein NO VEIN C-terminal" evidence="1">
    <location>
        <begin position="88"/>
        <end position="152"/>
    </location>
</feature>